<dbReference type="Proteomes" id="UP000093391">
    <property type="component" value="Chromosome"/>
</dbReference>
<keyword evidence="2" id="KW-1185">Reference proteome</keyword>
<dbReference type="RefSeq" id="WP_067551236.1">
    <property type="nucleotide sequence ID" value="NZ_CP016895.1"/>
</dbReference>
<evidence type="ECO:0000313" key="1">
    <source>
        <dbReference type="EMBL" id="AOA57011.1"/>
    </source>
</evidence>
<proteinExistence type="predicted"/>
<protein>
    <submittedName>
        <fullName evidence="1">Uncharacterized protein</fullName>
    </submittedName>
</protein>
<dbReference type="KEGG" id="ala:BFG52_00655"/>
<reference evidence="1 2" key="1">
    <citation type="submission" date="2016-08" db="EMBL/GenBank/DDBJ databases">
        <authorList>
            <person name="Seilhamer J.J."/>
        </authorList>
    </citation>
    <scope>NUCLEOTIDE SEQUENCE [LARGE SCALE GENOMIC DNA]</scope>
    <source>
        <strain evidence="1 2">BRTC-1</strain>
    </source>
</reference>
<organism evidence="1 2">
    <name type="scientific">Acinetobacter larvae</name>
    <dbReference type="NCBI Taxonomy" id="1789224"/>
    <lineage>
        <taxon>Bacteria</taxon>
        <taxon>Pseudomonadati</taxon>
        <taxon>Pseudomonadota</taxon>
        <taxon>Gammaproteobacteria</taxon>
        <taxon>Moraxellales</taxon>
        <taxon>Moraxellaceae</taxon>
        <taxon>Acinetobacter</taxon>
    </lineage>
</organism>
<dbReference type="OrthoDB" id="6469262at2"/>
<accession>A0A1B2LVN8</accession>
<sequence>MDTWKCNNCIGYIPIDYSKIKTGDLVFFILKKTYGNRGDKILKTGNIMEVLENKVLINSHGKIIENNLEDIYPFSAPAKIIYKIFGICCCCSRT</sequence>
<evidence type="ECO:0000313" key="2">
    <source>
        <dbReference type="Proteomes" id="UP000093391"/>
    </source>
</evidence>
<name>A0A1B2LVN8_9GAMM</name>
<dbReference type="EMBL" id="CP016895">
    <property type="protein sequence ID" value="AOA57011.1"/>
    <property type="molecule type" value="Genomic_DNA"/>
</dbReference>
<dbReference type="AlphaFoldDB" id="A0A1B2LVN8"/>
<gene>
    <name evidence="1" type="ORF">BFG52_00655</name>
</gene>